<dbReference type="STRING" id="1237149.C900_01879"/>
<evidence type="ECO:0000313" key="3">
    <source>
        <dbReference type="EMBL" id="ELR72137.1"/>
    </source>
</evidence>
<comment type="caution">
    <text evidence="3">The sequence shown here is derived from an EMBL/GenBank/DDBJ whole genome shotgun (WGS) entry which is preliminary data.</text>
</comment>
<reference evidence="3 4" key="1">
    <citation type="submission" date="2012-12" db="EMBL/GenBank/DDBJ databases">
        <title>Genome assembly of Fulvivirga imtechensis AK7.</title>
        <authorList>
            <person name="Nupur N."/>
            <person name="Khatri I."/>
            <person name="Kumar R."/>
            <person name="Subramanian S."/>
            <person name="Pinnaka A."/>
        </authorList>
    </citation>
    <scope>NUCLEOTIDE SEQUENCE [LARGE SCALE GENOMIC DNA]</scope>
    <source>
        <strain evidence="3 4">AK7</strain>
    </source>
</reference>
<dbReference type="InterPro" id="IPR024653">
    <property type="entry name" value="Peptidase_M10/M27/M57"/>
</dbReference>
<dbReference type="InterPro" id="IPR013783">
    <property type="entry name" value="Ig-like_fold"/>
</dbReference>
<dbReference type="GO" id="GO:0008237">
    <property type="term" value="F:metallopeptidase activity"/>
    <property type="evidence" value="ECO:0007669"/>
    <property type="project" value="InterPro"/>
</dbReference>
<name>L8JY51_9BACT</name>
<keyword evidence="4" id="KW-1185">Reference proteome</keyword>
<dbReference type="EMBL" id="AMZN01000027">
    <property type="protein sequence ID" value="ELR72137.1"/>
    <property type="molecule type" value="Genomic_DNA"/>
</dbReference>
<dbReference type="eggNOG" id="COG3210">
    <property type="taxonomic scope" value="Bacteria"/>
</dbReference>
<dbReference type="PROSITE" id="PS51257">
    <property type="entry name" value="PROKAR_LIPOPROTEIN"/>
    <property type="match status" value="1"/>
</dbReference>
<dbReference type="eggNOG" id="COG5549">
    <property type="taxonomic scope" value="Bacteria"/>
</dbReference>
<keyword evidence="1" id="KW-0732">Signal</keyword>
<dbReference type="Proteomes" id="UP000011135">
    <property type="component" value="Unassembled WGS sequence"/>
</dbReference>
<dbReference type="Gene3D" id="3.40.390.10">
    <property type="entry name" value="Collagenase (Catalytic Domain)"/>
    <property type="match status" value="1"/>
</dbReference>
<sequence length="390" mass="42376">MKMIKILLLGAFTLLHVFMISCTEDHSIEPQEDRLEITDALKSQFYKLGFDASDIRSEKVINPITQDLEHFYILENDIMISPKEFKAMLADLGDGPTTEQYHTWNLVNAPRTIKVLGYYGSGSNSTYLDNTMRTALEMAVQSYNNLNLNLTFTLAFGTNTSNYDIVVYRSSGAGGGMAGFPSGGNPYHTVYIQSGTSNYGTVVTRHVLIHEIGHCIGLRHTDYFNRSLSCGSGGNEGDAGYGAVHIPGTPSNTNIDMSSVMLSCFNSYVSGQFSNYDVTALKYLYSDQTPPPNATLSVSPTSVNFSNLSGSKTITVSSNTSWTVTDDSFWISVSPASGTNNGSFTINVGQNYQLCEPRFGTVTISGAGAESKTISVLQWGRSPQPGEICP</sequence>
<feature type="domain" description="BACON" evidence="2">
    <location>
        <begin position="296"/>
        <end position="378"/>
    </location>
</feature>
<dbReference type="CDD" id="cd14948">
    <property type="entry name" value="BACON"/>
    <property type="match status" value="1"/>
</dbReference>
<dbReference type="AlphaFoldDB" id="L8JY51"/>
<evidence type="ECO:0000313" key="4">
    <source>
        <dbReference type="Proteomes" id="UP000011135"/>
    </source>
</evidence>
<protein>
    <submittedName>
        <fullName evidence="3">Protease B</fullName>
    </submittedName>
</protein>
<feature type="chain" id="PRO_5003993522" evidence="1">
    <location>
        <begin position="24"/>
        <end position="390"/>
    </location>
</feature>
<accession>L8JY51</accession>
<gene>
    <name evidence="3" type="ORF">C900_01879</name>
</gene>
<dbReference type="OrthoDB" id="6475864at2"/>
<evidence type="ECO:0000256" key="1">
    <source>
        <dbReference type="SAM" id="SignalP"/>
    </source>
</evidence>
<dbReference type="PATRIC" id="fig|1237149.3.peg.1834"/>
<dbReference type="Pfam" id="PF12388">
    <property type="entry name" value="Peptidase_M57"/>
    <property type="match status" value="1"/>
</dbReference>
<keyword evidence="3" id="KW-0378">Hydrolase</keyword>
<dbReference type="GO" id="GO:0006508">
    <property type="term" value="P:proteolysis"/>
    <property type="evidence" value="ECO:0007669"/>
    <property type="project" value="UniProtKB-KW"/>
</dbReference>
<proteinExistence type="predicted"/>
<feature type="signal peptide" evidence="1">
    <location>
        <begin position="1"/>
        <end position="23"/>
    </location>
</feature>
<dbReference type="SUPFAM" id="SSF55486">
    <property type="entry name" value="Metalloproteases ('zincins'), catalytic domain"/>
    <property type="match status" value="1"/>
</dbReference>
<keyword evidence="3" id="KW-0645">Protease</keyword>
<dbReference type="Pfam" id="PF19190">
    <property type="entry name" value="BACON_2"/>
    <property type="match status" value="1"/>
</dbReference>
<evidence type="ECO:0000259" key="2">
    <source>
        <dbReference type="Pfam" id="PF19190"/>
    </source>
</evidence>
<dbReference type="InterPro" id="IPR024361">
    <property type="entry name" value="BACON"/>
</dbReference>
<dbReference type="InterPro" id="IPR024079">
    <property type="entry name" value="MetalloPept_cat_dom_sf"/>
</dbReference>
<dbReference type="Gene3D" id="2.60.40.10">
    <property type="entry name" value="Immunoglobulins"/>
    <property type="match status" value="1"/>
</dbReference>
<dbReference type="RefSeq" id="WP_009579323.1">
    <property type="nucleotide sequence ID" value="NZ_AMZN01000027.1"/>
</dbReference>
<organism evidence="3 4">
    <name type="scientific">Fulvivirga imtechensis AK7</name>
    <dbReference type="NCBI Taxonomy" id="1237149"/>
    <lineage>
        <taxon>Bacteria</taxon>
        <taxon>Pseudomonadati</taxon>
        <taxon>Bacteroidota</taxon>
        <taxon>Cytophagia</taxon>
        <taxon>Cytophagales</taxon>
        <taxon>Fulvivirgaceae</taxon>
        <taxon>Fulvivirga</taxon>
    </lineage>
</organism>